<dbReference type="Proteomes" id="UP000308197">
    <property type="component" value="Unassembled WGS sequence"/>
</dbReference>
<keyword evidence="3" id="KW-1185">Reference proteome</keyword>
<accession>A0A5C3NQ83</accession>
<proteinExistence type="predicted"/>
<reference evidence="2 3" key="1">
    <citation type="journal article" date="2019" name="Nat. Ecol. Evol.">
        <title>Megaphylogeny resolves global patterns of mushroom evolution.</title>
        <authorList>
            <person name="Varga T."/>
            <person name="Krizsan K."/>
            <person name="Foldi C."/>
            <person name="Dima B."/>
            <person name="Sanchez-Garcia M."/>
            <person name="Sanchez-Ramirez S."/>
            <person name="Szollosi G.J."/>
            <person name="Szarkandi J.G."/>
            <person name="Papp V."/>
            <person name="Albert L."/>
            <person name="Andreopoulos W."/>
            <person name="Angelini C."/>
            <person name="Antonin V."/>
            <person name="Barry K.W."/>
            <person name="Bougher N.L."/>
            <person name="Buchanan P."/>
            <person name="Buyck B."/>
            <person name="Bense V."/>
            <person name="Catcheside P."/>
            <person name="Chovatia M."/>
            <person name="Cooper J."/>
            <person name="Damon W."/>
            <person name="Desjardin D."/>
            <person name="Finy P."/>
            <person name="Geml J."/>
            <person name="Haridas S."/>
            <person name="Hughes K."/>
            <person name="Justo A."/>
            <person name="Karasinski D."/>
            <person name="Kautmanova I."/>
            <person name="Kiss B."/>
            <person name="Kocsube S."/>
            <person name="Kotiranta H."/>
            <person name="LaButti K.M."/>
            <person name="Lechner B.E."/>
            <person name="Liimatainen K."/>
            <person name="Lipzen A."/>
            <person name="Lukacs Z."/>
            <person name="Mihaltcheva S."/>
            <person name="Morgado L.N."/>
            <person name="Niskanen T."/>
            <person name="Noordeloos M.E."/>
            <person name="Ohm R.A."/>
            <person name="Ortiz-Santana B."/>
            <person name="Ovrebo C."/>
            <person name="Racz N."/>
            <person name="Riley R."/>
            <person name="Savchenko A."/>
            <person name="Shiryaev A."/>
            <person name="Soop K."/>
            <person name="Spirin V."/>
            <person name="Szebenyi C."/>
            <person name="Tomsovsky M."/>
            <person name="Tulloss R.E."/>
            <person name="Uehling J."/>
            <person name="Grigoriev I.V."/>
            <person name="Vagvolgyi C."/>
            <person name="Papp T."/>
            <person name="Martin F.M."/>
            <person name="Miettinen O."/>
            <person name="Hibbett D.S."/>
            <person name="Nagy L.G."/>
        </authorList>
    </citation>
    <scope>NUCLEOTIDE SEQUENCE [LARGE SCALE GENOMIC DNA]</scope>
    <source>
        <strain evidence="2 3">HHB13444</strain>
    </source>
</reference>
<dbReference type="InParanoid" id="A0A5C3NQ83"/>
<dbReference type="EMBL" id="ML212787">
    <property type="protein sequence ID" value="TFK78120.1"/>
    <property type="molecule type" value="Genomic_DNA"/>
</dbReference>
<feature type="compositionally biased region" description="Low complexity" evidence="1">
    <location>
        <begin position="40"/>
        <end position="53"/>
    </location>
</feature>
<feature type="region of interest" description="Disordered" evidence="1">
    <location>
        <begin position="22"/>
        <end position="65"/>
    </location>
</feature>
<protein>
    <submittedName>
        <fullName evidence="2">Uncharacterized protein</fullName>
    </submittedName>
</protein>
<evidence type="ECO:0000313" key="3">
    <source>
        <dbReference type="Proteomes" id="UP000308197"/>
    </source>
</evidence>
<sequence length="87" mass="9306">MGRRIEASVVGRHHRPTAKWTVTNIPHRCGRLSTREGRTASKSKSSTRAASTALHPAPRRSPLGTGGLLVLLRASSAASRSSGIRPR</sequence>
<evidence type="ECO:0000256" key="1">
    <source>
        <dbReference type="SAM" id="MobiDB-lite"/>
    </source>
</evidence>
<name>A0A5C3NQ83_9APHY</name>
<evidence type="ECO:0000313" key="2">
    <source>
        <dbReference type="EMBL" id="TFK78120.1"/>
    </source>
</evidence>
<dbReference type="AlphaFoldDB" id="A0A5C3NQ83"/>
<gene>
    <name evidence="2" type="ORF">K466DRAFT_592901</name>
</gene>
<organism evidence="2 3">
    <name type="scientific">Polyporus arcularius HHB13444</name>
    <dbReference type="NCBI Taxonomy" id="1314778"/>
    <lineage>
        <taxon>Eukaryota</taxon>
        <taxon>Fungi</taxon>
        <taxon>Dikarya</taxon>
        <taxon>Basidiomycota</taxon>
        <taxon>Agaricomycotina</taxon>
        <taxon>Agaricomycetes</taxon>
        <taxon>Polyporales</taxon>
        <taxon>Polyporaceae</taxon>
        <taxon>Polyporus</taxon>
    </lineage>
</organism>